<gene>
    <name evidence="2" type="ORF">CP373A1_07695</name>
</gene>
<feature type="transmembrane region" description="Helical" evidence="1">
    <location>
        <begin position="75"/>
        <end position="96"/>
    </location>
</feature>
<dbReference type="AlphaFoldDB" id="A0A1B8RQF8"/>
<keyword evidence="1" id="KW-0812">Transmembrane</keyword>
<dbReference type="EMBL" id="MAPZ01000017">
    <property type="protein sequence ID" value="OBY11060.1"/>
    <property type="molecule type" value="Genomic_DNA"/>
</dbReference>
<dbReference type="Pfam" id="PF06541">
    <property type="entry name" value="ABC_trans_CmpB"/>
    <property type="match status" value="1"/>
</dbReference>
<feature type="transmembrane region" description="Helical" evidence="1">
    <location>
        <begin position="117"/>
        <end position="137"/>
    </location>
</feature>
<evidence type="ECO:0000256" key="1">
    <source>
        <dbReference type="SAM" id="Phobius"/>
    </source>
</evidence>
<proteinExistence type="predicted"/>
<evidence type="ECO:0000313" key="3">
    <source>
        <dbReference type="Proteomes" id="UP000092714"/>
    </source>
</evidence>
<keyword evidence="3" id="KW-1185">Reference proteome</keyword>
<keyword evidence="1" id="KW-1133">Transmembrane helix</keyword>
<organism evidence="2 3">
    <name type="scientific">Clostridium paraputrificum</name>
    <dbReference type="NCBI Taxonomy" id="29363"/>
    <lineage>
        <taxon>Bacteria</taxon>
        <taxon>Bacillati</taxon>
        <taxon>Bacillota</taxon>
        <taxon>Clostridia</taxon>
        <taxon>Eubacteriales</taxon>
        <taxon>Clostridiaceae</taxon>
        <taxon>Clostridium</taxon>
    </lineage>
</organism>
<accession>A0A1B8RQF8</accession>
<dbReference type="InterPro" id="IPR010540">
    <property type="entry name" value="CmpB_TMEM229"/>
</dbReference>
<name>A0A1B8RQF8_9CLOT</name>
<evidence type="ECO:0000313" key="2">
    <source>
        <dbReference type="EMBL" id="OBY11060.1"/>
    </source>
</evidence>
<feature type="transmembrane region" description="Helical" evidence="1">
    <location>
        <begin position="157"/>
        <end position="178"/>
    </location>
</feature>
<dbReference type="Proteomes" id="UP000092714">
    <property type="component" value="Unassembled WGS sequence"/>
</dbReference>
<comment type="caution">
    <text evidence="2">The sequence shown here is derived from an EMBL/GenBank/DDBJ whole genome shotgun (WGS) entry which is preliminary data.</text>
</comment>
<dbReference type="OrthoDB" id="9789229at2"/>
<feature type="transmembrane region" description="Helical" evidence="1">
    <location>
        <begin position="14"/>
        <end position="37"/>
    </location>
</feature>
<keyword evidence="1" id="KW-0472">Membrane</keyword>
<feature type="transmembrane region" description="Helical" evidence="1">
    <location>
        <begin position="49"/>
        <end position="69"/>
    </location>
</feature>
<protein>
    <recommendedName>
        <fullName evidence="4">ABC transporter permease</fullName>
    </recommendedName>
</protein>
<sequence length="220" mass="25424">MLEKVLSFFYLTDLYKLVLIFMIGSFIGYIVEMLYCYLKNGRFESRKGVIYGPFSPVYGFGAIVFTILLYRLEHFNAFIIFVVSAVVGAIFEYICSFVQEKTIGTISWQYNKTPLNLGGRTSGLYALYWGVLGLIFLRHTLPYIEIKIDEIPTELAILIAFTFGIFITIDLIISALAVRRQSSRAHGKKTRNHIDIFLDKHYPDERLKKIYPNMIVIKKK</sequence>
<dbReference type="eggNOG" id="COG4905">
    <property type="taxonomic scope" value="Bacteria"/>
</dbReference>
<evidence type="ECO:0008006" key="4">
    <source>
        <dbReference type="Google" id="ProtNLM"/>
    </source>
</evidence>
<reference evidence="2 3" key="1">
    <citation type="submission" date="2016-06" db="EMBL/GenBank/DDBJ databases">
        <authorList>
            <person name="Kjaerup R.B."/>
            <person name="Dalgaard T.S."/>
            <person name="Juul-Madsen H.R."/>
        </authorList>
    </citation>
    <scope>NUCLEOTIDE SEQUENCE [LARGE SCALE GENOMIC DNA]</scope>
    <source>
        <strain evidence="2 3">373-A1</strain>
    </source>
</reference>